<dbReference type="SUPFAM" id="SSF51905">
    <property type="entry name" value="FAD/NAD(P)-binding domain"/>
    <property type="match status" value="1"/>
</dbReference>
<dbReference type="InParanoid" id="A0A0C3H8N6"/>
<feature type="domain" description="FAD/NAD(P)-binding" evidence="1">
    <location>
        <begin position="4"/>
        <end position="297"/>
    </location>
</feature>
<feature type="non-terminal residue" evidence="2">
    <location>
        <position position="1"/>
    </location>
</feature>
<dbReference type="HOGENOM" id="CLU_019845_6_2_1"/>
<name>A0A0C3H8N6_OIDMZ</name>
<gene>
    <name evidence="2" type="ORF">OIDMADRAFT_128580</name>
</gene>
<dbReference type="PANTHER" id="PTHR43735">
    <property type="entry name" value="APOPTOSIS-INDUCING FACTOR 1"/>
    <property type="match status" value="1"/>
</dbReference>
<dbReference type="PRINTS" id="PR00469">
    <property type="entry name" value="PNDRDTASEII"/>
</dbReference>
<dbReference type="PANTHER" id="PTHR43735:SF25">
    <property type="entry name" value="NAD(P)H DEHYDROGENASE 3"/>
    <property type="match status" value="1"/>
</dbReference>
<dbReference type="STRING" id="913774.A0A0C3H8N6"/>
<evidence type="ECO:0000313" key="2">
    <source>
        <dbReference type="EMBL" id="KIM98731.1"/>
    </source>
</evidence>
<evidence type="ECO:0000313" key="3">
    <source>
        <dbReference type="Proteomes" id="UP000054321"/>
    </source>
</evidence>
<dbReference type="PRINTS" id="PR00368">
    <property type="entry name" value="FADPNR"/>
</dbReference>
<dbReference type="Proteomes" id="UP000054321">
    <property type="component" value="Unassembled WGS sequence"/>
</dbReference>
<evidence type="ECO:0000259" key="1">
    <source>
        <dbReference type="Pfam" id="PF07992"/>
    </source>
</evidence>
<dbReference type="EMBL" id="KN832880">
    <property type="protein sequence ID" value="KIM98731.1"/>
    <property type="molecule type" value="Genomic_DNA"/>
</dbReference>
<dbReference type="InterPro" id="IPR036188">
    <property type="entry name" value="FAD/NAD-bd_sf"/>
</dbReference>
<protein>
    <recommendedName>
        <fullName evidence="1">FAD/NAD(P)-binding domain-containing protein</fullName>
    </recommendedName>
</protein>
<keyword evidence="3" id="KW-1185">Reference proteome</keyword>
<accession>A0A0C3H8N6</accession>
<dbReference type="InterPro" id="IPR023753">
    <property type="entry name" value="FAD/NAD-binding_dom"/>
</dbReference>
<dbReference type="GO" id="GO:0050660">
    <property type="term" value="F:flavin adenine dinucleotide binding"/>
    <property type="evidence" value="ECO:0007669"/>
    <property type="project" value="TreeGrafter"/>
</dbReference>
<dbReference type="GO" id="GO:0005737">
    <property type="term" value="C:cytoplasm"/>
    <property type="evidence" value="ECO:0007669"/>
    <property type="project" value="TreeGrafter"/>
</dbReference>
<reference evidence="3" key="2">
    <citation type="submission" date="2015-01" db="EMBL/GenBank/DDBJ databases">
        <title>Evolutionary Origins and Diversification of the Mycorrhizal Mutualists.</title>
        <authorList>
            <consortium name="DOE Joint Genome Institute"/>
            <consortium name="Mycorrhizal Genomics Consortium"/>
            <person name="Kohler A."/>
            <person name="Kuo A."/>
            <person name="Nagy L.G."/>
            <person name="Floudas D."/>
            <person name="Copeland A."/>
            <person name="Barry K.W."/>
            <person name="Cichocki N."/>
            <person name="Veneault-Fourrey C."/>
            <person name="LaButti K."/>
            <person name="Lindquist E.A."/>
            <person name="Lipzen A."/>
            <person name="Lundell T."/>
            <person name="Morin E."/>
            <person name="Murat C."/>
            <person name="Riley R."/>
            <person name="Ohm R."/>
            <person name="Sun H."/>
            <person name="Tunlid A."/>
            <person name="Henrissat B."/>
            <person name="Grigoriev I.V."/>
            <person name="Hibbett D.S."/>
            <person name="Martin F."/>
        </authorList>
    </citation>
    <scope>NUCLEOTIDE SEQUENCE [LARGE SCALE GENOMIC DNA]</scope>
    <source>
        <strain evidence="3">Zn</strain>
    </source>
</reference>
<dbReference type="AlphaFoldDB" id="A0A0C3H8N6"/>
<dbReference type="GO" id="GO:0004174">
    <property type="term" value="F:electron-transferring-flavoprotein dehydrogenase activity"/>
    <property type="evidence" value="ECO:0007669"/>
    <property type="project" value="TreeGrafter"/>
</dbReference>
<proteinExistence type="predicted"/>
<dbReference type="OrthoDB" id="202203at2759"/>
<reference evidence="2 3" key="1">
    <citation type="submission" date="2014-04" db="EMBL/GenBank/DDBJ databases">
        <authorList>
            <consortium name="DOE Joint Genome Institute"/>
            <person name="Kuo A."/>
            <person name="Martino E."/>
            <person name="Perotto S."/>
            <person name="Kohler A."/>
            <person name="Nagy L.G."/>
            <person name="Floudas D."/>
            <person name="Copeland A."/>
            <person name="Barry K.W."/>
            <person name="Cichocki N."/>
            <person name="Veneault-Fourrey C."/>
            <person name="LaButti K."/>
            <person name="Lindquist E.A."/>
            <person name="Lipzen A."/>
            <person name="Lundell T."/>
            <person name="Morin E."/>
            <person name="Murat C."/>
            <person name="Sun H."/>
            <person name="Tunlid A."/>
            <person name="Henrissat B."/>
            <person name="Grigoriev I.V."/>
            <person name="Hibbett D.S."/>
            <person name="Martin F."/>
            <person name="Nordberg H.P."/>
            <person name="Cantor M.N."/>
            <person name="Hua S.X."/>
        </authorList>
    </citation>
    <scope>NUCLEOTIDE SEQUENCE [LARGE SCALE GENOMIC DNA]</scope>
    <source>
        <strain evidence="2 3">Zn</strain>
    </source>
</reference>
<dbReference type="Gene3D" id="3.50.50.100">
    <property type="match status" value="1"/>
</dbReference>
<organism evidence="2 3">
    <name type="scientific">Oidiodendron maius (strain Zn)</name>
    <dbReference type="NCBI Taxonomy" id="913774"/>
    <lineage>
        <taxon>Eukaryota</taxon>
        <taxon>Fungi</taxon>
        <taxon>Dikarya</taxon>
        <taxon>Ascomycota</taxon>
        <taxon>Pezizomycotina</taxon>
        <taxon>Leotiomycetes</taxon>
        <taxon>Leotiomycetes incertae sedis</taxon>
        <taxon>Myxotrichaceae</taxon>
        <taxon>Oidiodendron</taxon>
    </lineage>
</organism>
<dbReference type="FunCoup" id="A0A0C3H8N6">
    <property type="interactions" value="414"/>
</dbReference>
<sequence length="403" mass="43212">NMHNIVILGGNFSGVSTAHYLLRHVLPSLNSTASESPAFKVTLVSPSDRTFFKIGAPRVLASTKLSADEPFASIPDAFSHYKASEFSFNQGEAVAVDEAAKAVSIKSTTTSHLDLLQYDSLVIATGMTSPSPLWSLHGDYKLTLDAFEEMYRRLPKAETILIAGGGPTGIETAGEIAYFYKPKNITLLSGGARLLPRLKNPAVGKAAEGQLTSLKVKTVHNLKVTSSTKLEDGRFLVKLSDNSTKTVDIYIDATSGTPNTNFLPGSWLDDNKRVVTDTSTLRATKAPVGIYSIGDAASYSKANVLDATFPVPAVCYSIWSDIQAVAIGGGDLKKSPVRSAVLKEKKYKQFESDMQFVPVGPKGGAGVMFGVKVASFFVWLLKSRTFFLEKAPGLATGADFLKP</sequence>
<dbReference type="Pfam" id="PF07992">
    <property type="entry name" value="Pyr_redox_2"/>
    <property type="match status" value="1"/>
</dbReference>